<dbReference type="RefSeq" id="WP_115693662.1">
    <property type="nucleotide sequence ID" value="NZ_CP031417.1"/>
</dbReference>
<dbReference type="AlphaFoldDB" id="A0A346A286"/>
<accession>A0A346A286</accession>
<evidence type="ECO:0008006" key="4">
    <source>
        <dbReference type="Google" id="ProtNLM"/>
    </source>
</evidence>
<dbReference type="EMBL" id="CP031417">
    <property type="protein sequence ID" value="AXK83283.1"/>
    <property type="molecule type" value="Genomic_DNA"/>
</dbReference>
<organism evidence="2 3">
    <name type="scientific">Pseudolabrys taiwanensis</name>
    <dbReference type="NCBI Taxonomy" id="331696"/>
    <lineage>
        <taxon>Bacteria</taxon>
        <taxon>Pseudomonadati</taxon>
        <taxon>Pseudomonadota</taxon>
        <taxon>Alphaproteobacteria</taxon>
        <taxon>Hyphomicrobiales</taxon>
        <taxon>Xanthobacteraceae</taxon>
        <taxon>Pseudolabrys</taxon>
    </lineage>
</organism>
<sequence length="250" mass="28123">MSGRKTVSDMTLEEVRAERIRVTREYLDLLEEKERELVSAPAPTLPATEITPDDVRLVKWPLPDAMPVVLALSDEPQTAKEIVATLKRAGREFESDNPVRAVRAALKKAMATNHDVYTAGWAKYYLRSKSTRKTRQIEKAFAKTNGTGGRSTKEHGQRTAEGIAKRRSQGLEKWGRDKKATPEVVERAKEMMRGGMTLRETCRALGIAIPTLYQYGVRQRELKKEGQLRQKELALGDKTDGDNVVRFAKG</sequence>
<evidence type="ECO:0000313" key="2">
    <source>
        <dbReference type="EMBL" id="AXK83283.1"/>
    </source>
</evidence>
<keyword evidence="3" id="KW-1185">Reference proteome</keyword>
<dbReference type="KEGG" id="ptaw:DW352_23840"/>
<feature type="region of interest" description="Disordered" evidence="1">
    <location>
        <begin position="144"/>
        <end position="182"/>
    </location>
</feature>
<dbReference type="Gene3D" id="1.10.10.60">
    <property type="entry name" value="Homeodomain-like"/>
    <property type="match status" value="1"/>
</dbReference>
<dbReference type="SUPFAM" id="SSF46689">
    <property type="entry name" value="Homeodomain-like"/>
    <property type="match status" value="1"/>
</dbReference>
<name>A0A346A286_9HYPH</name>
<gene>
    <name evidence="2" type="ORF">DW352_23840</name>
</gene>
<proteinExistence type="predicted"/>
<reference evidence="2 3" key="1">
    <citation type="submission" date="2018-07" db="EMBL/GenBank/DDBJ databases">
        <authorList>
            <person name="Quirk P.G."/>
            <person name="Krulwich T.A."/>
        </authorList>
    </citation>
    <scope>NUCLEOTIDE SEQUENCE [LARGE SCALE GENOMIC DNA]</scope>
    <source>
        <strain evidence="2 3">CC-BB4</strain>
    </source>
</reference>
<feature type="compositionally biased region" description="Basic and acidic residues" evidence="1">
    <location>
        <begin position="169"/>
        <end position="182"/>
    </location>
</feature>
<evidence type="ECO:0000313" key="3">
    <source>
        <dbReference type="Proteomes" id="UP000254889"/>
    </source>
</evidence>
<dbReference type="Proteomes" id="UP000254889">
    <property type="component" value="Chromosome"/>
</dbReference>
<evidence type="ECO:0000256" key="1">
    <source>
        <dbReference type="SAM" id="MobiDB-lite"/>
    </source>
</evidence>
<protein>
    <recommendedName>
        <fullName evidence="4">Helix-turn-helix domain-containing protein</fullName>
    </recommendedName>
</protein>
<dbReference type="InterPro" id="IPR009057">
    <property type="entry name" value="Homeodomain-like_sf"/>
</dbReference>